<feature type="domain" description="Subtilisin-like protease fibronectin type-III" evidence="12">
    <location>
        <begin position="795"/>
        <end position="890"/>
    </location>
</feature>
<keyword evidence="5 8" id="KW-0720">Serine protease</keyword>
<dbReference type="OrthoDB" id="206201at2759"/>
<dbReference type="SUPFAM" id="SSF52743">
    <property type="entry name" value="Subtilisin-like"/>
    <property type="match status" value="1"/>
</dbReference>
<dbReference type="GO" id="GO:0006508">
    <property type="term" value="P:proteolysis"/>
    <property type="evidence" value="ECO:0007669"/>
    <property type="project" value="UniProtKB-KW"/>
</dbReference>
<dbReference type="InterPro" id="IPR036852">
    <property type="entry name" value="Peptidase_S8/S53_dom_sf"/>
</dbReference>
<keyword evidence="6" id="KW-0325">Glycoprotein</keyword>
<evidence type="ECO:0000313" key="13">
    <source>
        <dbReference type="EMBL" id="PWA81421.1"/>
    </source>
</evidence>
<dbReference type="Proteomes" id="UP000245207">
    <property type="component" value="Unassembled WGS sequence"/>
</dbReference>
<reference evidence="13 14" key="1">
    <citation type="journal article" date="2018" name="Mol. Plant">
        <title>The genome of Artemisia annua provides insight into the evolution of Asteraceae family and artemisinin biosynthesis.</title>
        <authorList>
            <person name="Shen Q."/>
            <person name="Zhang L."/>
            <person name="Liao Z."/>
            <person name="Wang S."/>
            <person name="Yan T."/>
            <person name="Shi P."/>
            <person name="Liu M."/>
            <person name="Fu X."/>
            <person name="Pan Q."/>
            <person name="Wang Y."/>
            <person name="Lv Z."/>
            <person name="Lu X."/>
            <person name="Zhang F."/>
            <person name="Jiang W."/>
            <person name="Ma Y."/>
            <person name="Chen M."/>
            <person name="Hao X."/>
            <person name="Li L."/>
            <person name="Tang Y."/>
            <person name="Lv G."/>
            <person name="Zhou Y."/>
            <person name="Sun X."/>
            <person name="Brodelius P.E."/>
            <person name="Rose J.K.C."/>
            <person name="Tang K."/>
        </authorList>
    </citation>
    <scope>NUCLEOTIDE SEQUENCE [LARGE SCALE GENOMIC DNA]</scope>
    <source>
        <strain evidence="14">cv. Huhao1</strain>
        <tissue evidence="13">Leaf</tissue>
    </source>
</reference>
<dbReference type="Gene3D" id="3.50.30.30">
    <property type="match status" value="1"/>
</dbReference>
<feature type="domain" description="Inhibitor I9" evidence="11">
    <location>
        <begin position="152"/>
        <end position="237"/>
    </location>
</feature>
<dbReference type="Gene3D" id="3.40.50.200">
    <property type="entry name" value="Peptidase S8/S53 domain"/>
    <property type="match status" value="1"/>
</dbReference>
<dbReference type="PROSITE" id="PS00138">
    <property type="entry name" value="SUBTILASE_SER"/>
    <property type="match status" value="1"/>
</dbReference>
<dbReference type="Gene3D" id="3.30.70.80">
    <property type="entry name" value="Peptidase S8 propeptide/proteinase inhibitor I9"/>
    <property type="match status" value="1"/>
</dbReference>
<dbReference type="CDD" id="cd02120">
    <property type="entry name" value="PA_subtilisin_like"/>
    <property type="match status" value="1"/>
</dbReference>
<dbReference type="InterPro" id="IPR046450">
    <property type="entry name" value="PA_dom_sf"/>
</dbReference>
<evidence type="ECO:0000256" key="2">
    <source>
        <dbReference type="ARBA" id="ARBA00022670"/>
    </source>
</evidence>
<accession>A0A2U1P6P4</accession>
<organism evidence="13 14">
    <name type="scientific">Artemisia annua</name>
    <name type="common">Sweet wormwood</name>
    <dbReference type="NCBI Taxonomy" id="35608"/>
    <lineage>
        <taxon>Eukaryota</taxon>
        <taxon>Viridiplantae</taxon>
        <taxon>Streptophyta</taxon>
        <taxon>Embryophyta</taxon>
        <taxon>Tracheophyta</taxon>
        <taxon>Spermatophyta</taxon>
        <taxon>Magnoliopsida</taxon>
        <taxon>eudicotyledons</taxon>
        <taxon>Gunneridae</taxon>
        <taxon>Pentapetalae</taxon>
        <taxon>asterids</taxon>
        <taxon>campanulids</taxon>
        <taxon>Asterales</taxon>
        <taxon>Asteraceae</taxon>
        <taxon>Asteroideae</taxon>
        <taxon>Anthemideae</taxon>
        <taxon>Artemisiinae</taxon>
        <taxon>Artemisia</taxon>
    </lineage>
</organism>
<feature type="active site" description="Charge relay system" evidence="7 8">
    <location>
        <position position="682"/>
    </location>
</feature>
<evidence type="ECO:0000256" key="5">
    <source>
        <dbReference type="ARBA" id="ARBA00022825"/>
    </source>
</evidence>
<keyword evidence="3" id="KW-0732">Signal</keyword>
<dbReference type="SUPFAM" id="SSF52025">
    <property type="entry name" value="PA domain"/>
    <property type="match status" value="1"/>
</dbReference>
<dbReference type="PRINTS" id="PR00723">
    <property type="entry name" value="SUBTILISIN"/>
</dbReference>
<dbReference type="PANTHER" id="PTHR10795">
    <property type="entry name" value="PROPROTEIN CONVERTASE SUBTILISIN/KEXIN"/>
    <property type="match status" value="1"/>
</dbReference>
<evidence type="ECO:0000256" key="4">
    <source>
        <dbReference type="ARBA" id="ARBA00022801"/>
    </source>
</evidence>
<dbReference type="InterPro" id="IPR037045">
    <property type="entry name" value="S8pro/Inhibitor_I9_sf"/>
</dbReference>
<dbReference type="CDD" id="cd04852">
    <property type="entry name" value="Peptidases_S8_3"/>
    <property type="match status" value="1"/>
</dbReference>
<feature type="domain" description="PA" evidence="10">
    <location>
        <begin position="522"/>
        <end position="596"/>
    </location>
</feature>
<dbReference type="InterPro" id="IPR003137">
    <property type="entry name" value="PA_domain"/>
</dbReference>
<feature type="active site" description="Charge relay system" evidence="7 8">
    <location>
        <position position="274"/>
    </location>
</feature>
<dbReference type="InterPro" id="IPR045051">
    <property type="entry name" value="SBT"/>
</dbReference>
<dbReference type="PROSITE" id="PS51892">
    <property type="entry name" value="SUBTILASE"/>
    <property type="match status" value="1"/>
</dbReference>
<evidence type="ECO:0000256" key="6">
    <source>
        <dbReference type="ARBA" id="ARBA00023180"/>
    </source>
</evidence>
<dbReference type="InterPro" id="IPR010259">
    <property type="entry name" value="S8pro/Inhibitor_I9"/>
</dbReference>
<dbReference type="Pfam" id="PF00082">
    <property type="entry name" value="Peptidase_S8"/>
    <property type="match status" value="1"/>
</dbReference>
<dbReference type="InterPro" id="IPR041469">
    <property type="entry name" value="Subtilisin-like_FN3"/>
</dbReference>
<dbReference type="InterPro" id="IPR034197">
    <property type="entry name" value="Peptidases_S8_3"/>
</dbReference>
<feature type="active site" description="Charge relay system" evidence="7 8">
    <location>
        <position position="344"/>
    </location>
</feature>
<dbReference type="Pfam" id="PF02225">
    <property type="entry name" value="PA"/>
    <property type="match status" value="1"/>
</dbReference>
<dbReference type="FunFam" id="3.40.50.200:FF:000006">
    <property type="entry name" value="Subtilisin-like protease SBT1.5"/>
    <property type="match status" value="1"/>
</dbReference>
<keyword evidence="14" id="KW-1185">Reference proteome</keyword>
<dbReference type="Pfam" id="PF17766">
    <property type="entry name" value="fn3_6"/>
    <property type="match status" value="1"/>
</dbReference>
<dbReference type="Gene3D" id="2.60.40.2310">
    <property type="match status" value="1"/>
</dbReference>
<name>A0A2U1P6P4_ARTAN</name>
<dbReference type="InterPro" id="IPR000209">
    <property type="entry name" value="Peptidase_S8/S53_dom"/>
</dbReference>
<evidence type="ECO:0000256" key="7">
    <source>
        <dbReference type="PIRSR" id="PIRSR615500-1"/>
    </source>
</evidence>
<evidence type="ECO:0000259" key="11">
    <source>
        <dbReference type="Pfam" id="PF05922"/>
    </source>
</evidence>
<dbReference type="Pfam" id="PF05922">
    <property type="entry name" value="Inhibitor_I9"/>
    <property type="match status" value="1"/>
</dbReference>
<sequence>MEQEKIHNGCNKDVNHDCKDPFDFAISSIANIFSSVCEQDTDNSAIDTTIEEEEVRKEYDEWMLAVQYLTSKITPSNDCYEEHATNPVLDEPVKEFGDELLNISVIDEEAECDRAKDVKELEQLLSNDPLSFSMDIQAHMAVVETNVALKPSYVVYLGAHSHGSQVSLTDLDRARDTHYDFLGSCLGSKDKAKDAIFYSYTRHINGFAAILEDEEAIRLAKNPKVASVFLNRGRKLHTTRSWDFMGLENNGVIPSGSIWKKARFGENIIIGNLDTGVWPESKSFSDEGMGPIPSKWKGVCQNGADASFHCNRKLVGARYFNKGYASIVGHLNSSYDSPRDHEGHGSHTLSTAGGNFVSDANVFGYGNGTAKGGSPNARVAAYKVCFPPVNGNECFDADILAAFDMAIQDGVDVLSVSLGGDAVPFFNDSVAIGSFHAVKHGIAVVCSAGNSGPEDGTVSNVAAWQITVGASTMDRQFPSYAILGNKMRFKGESLSFKALPRNKFFPIMSSLEAKAAHADPTDAQLCKAGSLDRVKAKGKILVCLRGDNARVDKGQEAALAGAVGMVLANNELSGNEIIADPHVFPATHITYSDGLAVFRYLNSTKTPVAYITHPSTQLDTKPAPFMAAFSSKGPNTITPEILKPDITAPGVSIIAAYTESQGPTNQDFDKRRVQYNCVSGTSMSCPHVSGIVGLLKTLHPDWSPAAIRSAIMTTARTRDNEVKPMTNASHLKATPFSYGAGHVQPNRAMDPGLVYDLKTTDYLDLMCALGYTKSQIEKFSETPYKCPTKNISLTDFNYPSITVPNLNGSITVTRTVKNVGSPATYMAQVFKLAGVSVVVRPKTLTFNKIGEEKSFKVILKSKKGSVANDYVFGQLKWSDGKHYVRSPIVVKTI</sequence>
<evidence type="ECO:0000259" key="12">
    <source>
        <dbReference type="Pfam" id="PF17766"/>
    </source>
</evidence>
<dbReference type="AlphaFoldDB" id="A0A2U1P6P4"/>
<evidence type="ECO:0000259" key="10">
    <source>
        <dbReference type="Pfam" id="PF02225"/>
    </source>
</evidence>
<protein>
    <submittedName>
        <fullName evidence="13">Subtilisin-like serine endopeptidase family protein</fullName>
    </submittedName>
</protein>
<dbReference type="FunFam" id="3.50.30.30:FF:000005">
    <property type="entry name" value="subtilisin-like protease SBT1.5"/>
    <property type="match status" value="1"/>
</dbReference>
<comment type="similarity">
    <text evidence="1 8">Belongs to the peptidase S8 family.</text>
</comment>
<dbReference type="STRING" id="35608.A0A2U1P6P4"/>
<dbReference type="FunFam" id="3.30.70.80:FF:000002">
    <property type="entry name" value="Subtilisin-like protease SBT5.3"/>
    <property type="match status" value="1"/>
</dbReference>
<comment type="caution">
    <text evidence="13">The sequence shown here is derived from an EMBL/GenBank/DDBJ whole genome shotgun (WGS) entry which is preliminary data.</text>
</comment>
<dbReference type="InterPro" id="IPR015500">
    <property type="entry name" value="Peptidase_S8_subtilisin-rel"/>
</dbReference>
<evidence type="ECO:0000313" key="14">
    <source>
        <dbReference type="Proteomes" id="UP000245207"/>
    </source>
</evidence>
<dbReference type="EMBL" id="PKPP01001593">
    <property type="protein sequence ID" value="PWA81421.1"/>
    <property type="molecule type" value="Genomic_DNA"/>
</dbReference>
<dbReference type="FunFam" id="2.60.40.2310:FF:000002">
    <property type="entry name" value="p69E protein-like"/>
    <property type="match status" value="1"/>
</dbReference>
<feature type="domain" description="Peptidase S8/S53" evidence="9">
    <location>
        <begin position="265"/>
        <end position="741"/>
    </location>
</feature>
<evidence type="ECO:0000256" key="8">
    <source>
        <dbReference type="PROSITE-ProRule" id="PRU01240"/>
    </source>
</evidence>
<evidence type="ECO:0000259" key="9">
    <source>
        <dbReference type="Pfam" id="PF00082"/>
    </source>
</evidence>
<evidence type="ECO:0000256" key="1">
    <source>
        <dbReference type="ARBA" id="ARBA00011073"/>
    </source>
</evidence>
<keyword evidence="2 8" id="KW-0645">Protease</keyword>
<keyword evidence="4 8" id="KW-0378">Hydrolase</keyword>
<proteinExistence type="inferred from homology"/>
<gene>
    <name evidence="13" type="ORF">CTI12_AA187540</name>
</gene>
<evidence type="ECO:0000256" key="3">
    <source>
        <dbReference type="ARBA" id="ARBA00022729"/>
    </source>
</evidence>
<dbReference type="GO" id="GO:0004252">
    <property type="term" value="F:serine-type endopeptidase activity"/>
    <property type="evidence" value="ECO:0007669"/>
    <property type="project" value="UniProtKB-UniRule"/>
</dbReference>
<dbReference type="InterPro" id="IPR023828">
    <property type="entry name" value="Peptidase_S8_Ser-AS"/>
</dbReference>